<organism evidence="12 13">
    <name type="scientific">Saccharothrix ecbatanensis</name>
    <dbReference type="NCBI Taxonomy" id="1105145"/>
    <lineage>
        <taxon>Bacteria</taxon>
        <taxon>Bacillati</taxon>
        <taxon>Actinomycetota</taxon>
        <taxon>Actinomycetes</taxon>
        <taxon>Pseudonocardiales</taxon>
        <taxon>Pseudonocardiaceae</taxon>
        <taxon>Saccharothrix</taxon>
    </lineage>
</organism>
<evidence type="ECO:0000256" key="10">
    <source>
        <dbReference type="SAM" id="SignalP"/>
    </source>
</evidence>
<evidence type="ECO:0000256" key="3">
    <source>
        <dbReference type="ARBA" id="ARBA00022729"/>
    </source>
</evidence>
<feature type="domain" description="Peptidase S1A alpha-lytic prodomain" evidence="11">
    <location>
        <begin position="124"/>
        <end position="182"/>
    </location>
</feature>
<evidence type="ECO:0000256" key="5">
    <source>
        <dbReference type="ARBA" id="ARBA00022825"/>
    </source>
</evidence>
<evidence type="ECO:0000256" key="8">
    <source>
        <dbReference type="PIRSR" id="PIRSR001134-1"/>
    </source>
</evidence>
<dbReference type="PRINTS" id="PR00861">
    <property type="entry name" value="ALYTICPTASE"/>
</dbReference>
<keyword evidence="7 9" id="KW-1015">Disulfide bond</keyword>
<dbReference type="GO" id="GO:0005576">
    <property type="term" value="C:extracellular region"/>
    <property type="evidence" value="ECO:0007669"/>
    <property type="project" value="InterPro"/>
</dbReference>
<evidence type="ECO:0000256" key="6">
    <source>
        <dbReference type="ARBA" id="ARBA00023145"/>
    </source>
</evidence>
<dbReference type="Gene3D" id="2.40.10.10">
    <property type="entry name" value="Trypsin-like serine proteases"/>
    <property type="match status" value="2"/>
</dbReference>
<feature type="active site" description="Charge relay system" evidence="8">
    <location>
        <position position="259"/>
    </location>
</feature>
<evidence type="ECO:0000256" key="2">
    <source>
        <dbReference type="ARBA" id="ARBA00022670"/>
    </source>
</evidence>
<feature type="active site" description="Charge relay system" evidence="8">
    <location>
        <position position="340"/>
    </location>
</feature>
<keyword evidence="4 12" id="KW-0378">Hydrolase</keyword>
<feature type="chain" id="PRO_5031012726" evidence="10">
    <location>
        <begin position="29"/>
        <end position="386"/>
    </location>
</feature>
<feature type="disulfide bond" evidence="9">
    <location>
        <begin position="298"/>
        <end position="308"/>
    </location>
</feature>
<sequence length="386" mass="40301">MTSSRTIRLASAVVLAIGLAIPSLPAVAAPNDVAVTPPTSAQRVALGMAEAMKRDLGLSAEGVTTRLAQEEKARGAEVVARKYYGSSYAGSWFDPATGKLAVAVAGKAASDKTGLDVTVVPVAHSYAQLDAAKTAIDRKAGKAAPEGVNGWYVDVQTNTVVVNVNRNKVDAAVSTFVDEAKAAHGAVRVVEEDHSPVPYADVVGGWPYWINNAGRCSIGFAVHGGFVTAGHCGTVGSQATDQNGALYGYFAGRTFPYYDYAWVRTVAGVNLHGYMEGYNGYWYYVRGSAQVPVGSGVCRSGSTTGMWCNYIQARGQTVNYPQGVVYNLTRTNVCAQPGDSGGSWLSSNQAQGVTSGGSGNCSTGGTTYYQEVNPILSAYGLSLVLS</sequence>
<dbReference type="RefSeq" id="WP_184914641.1">
    <property type="nucleotide sequence ID" value="NZ_JACHMO010000001.1"/>
</dbReference>
<dbReference type="Gene3D" id="3.30.300.50">
    <property type="match status" value="2"/>
</dbReference>
<dbReference type="InterPro" id="IPR004236">
    <property type="entry name" value="Pept_S1_alpha_lytic"/>
</dbReference>
<comment type="similarity">
    <text evidence="1">Belongs to the peptidase S1 family.</text>
</comment>
<evidence type="ECO:0000256" key="9">
    <source>
        <dbReference type="PIRSR" id="PIRSR001134-2"/>
    </source>
</evidence>
<keyword evidence="13" id="KW-1185">Reference proteome</keyword>
<protein>
    <submittedName>
        <fullName evidence="12">Streptogrisin C</fullName>
        <ecNumber evidence="12">3.4.21.-</ecNumber>
    </submittedName>
</protein>
<keyword evidence="6" id="KW-0865">Zymogen</keyword>
<feature type="signal peptide" evidence="10">
    <location>
        <begin position="1"/>
        <end position="28"/>
    </location>
</feature>
<feature type="disulfide bond" evidence="9">
    <location>
        <begin position="334"/>
        <end position="361"/>
    </location>
</feature>
<comment type="caution">
    <text evidence="12">The sequence shown here is derived from an EMBL/GenBank/DDBJ whole genome shotgun (WGS) entry which is preliminary data.</text>
</comment>
<dbReference type="InterPro" id="IPR035070">
    <property type="entry name" value="Streptogrisin_prodomain"/>
</dbReference>
<name>A0A7W9HDP8_9PSEU</name>
<dbReference type="InterPro" id="IPR043504">
    <property type="entry name" value="Peptidase_S1_PA_chymotrypsin"/>
</dbReference>
<accession>A0A7W9HDP8</accession>
<dbReference type="CDD" id="cd21112">
    <property type="entry name" value="alphaLP-like"/>
    <property type="match status" value="1"/>
</dbReference>
<evidence type="ECO:0000256" key="1">
    <source>
        <dbReference type="ARBA" id="ARBA00007664"/>
    </source>
</evidence>
<feature type="active site" description="Charge relay system" evidence="8">
    <location>
        <position position="231"/>
    </location>
</feature>
<dbReference type="GO" id="GO:0004252">
    <property type="term" value="F:serine-type endopeptidase activity"/>
    <property type="evidence" value="ECO:0007669"/>
    <property type="project" value="InterPro"/>
</dbReference>
<dbReference type="InterPro" id="IPR001316">
    <property type="entry name" value="Pept_S1A_streptogrisin"/>
</dbReference>
<keyword evidence="2" id="KW-0645">Protease</keyword>
<dbReference type="SUPFAM" id="SSF50494">
    <property type="entry name" value="Trypsin-like serine proteases"/>
    <property type="match status" value="1"/>
</dbReference>
<dbReference type="EMBL" id="JACHMO010000001">
    <property type="protein sequence ID" value="MBB5800325.1"/>
    <property type="molecule type" value="Genomic_DNA"/>
</dbReference>
<evidence type="ECO:0000313" key="13">
    <source>
        <dbReference type="Proteomes" id="UP000552097"/>
    </source>
</evidence>
<dbReference type="PIRSF" id="PIRSF001134">
    <property type="entry name" value="Streptogrisin"/>
    <property type="match status" value="1"/>
</dbReference>
<keyword evidence="3 10" id="KW-0732">Signal</keyword>
<evidence type="ECO:0000313" key="12">
    <source>
        <dbReference type="EMBL" id="MBB5800325.1"/>
    </source>
</evidence>
<keyword evidence="5" id="KW-0720">Serine protease</keyword>
<dbReference type="InterPro" id="IPR009003">
    <property type="entry name" value="Peptidase_S1_PA"/>
</dbReference>
<gene>
    <name evidence="12" type="ORF">F4560_000093</name>
</gene>
<evidence type="ECO:0000259" key="11">
    <source>
        <dbReference type="Pfam" id="PF02983"/>
    </source>
</evidence>
<dbReference type="EC" id="3.4.21.-" evidence="12"/>
<dbReference type="GO" id="GO:0006508">
    <property type="term" value="P:proteolysis"/>
    <property type="evidence" value="ECO:0007669"/>
    <property type="project" value="UniProtKB-KW"/>
</dbReference>
<proteinExistence type="inferred from homology"/>
<reference evidence="12 13" key="1">
    <citation type="submission" date="2020-08" db="EMBL/GenBank/DDBJ databases">
        <title>Sequencing the genomes of 1000 actinobacteria strains.</title>
        <authorList>
            <person name="Klenk H.-P."/>
        </authorList>
    </citation>
    <scope>NUCLEOTIDE SEQUENCE [LARGE SCALE GENOMIC DNA]</scope>
    <source>
        <strain evidence="12 13">DSM 45486</strain>
    </source>
</reference>
<dbReference type="AlphaFoldDB" id="A0A7W9HDP8"/>
<feature type="disulfide bond" evidence="9">
    <location>
        <begin position="216"/>
        <end position="232"/>
    </location>
</feature>
<evidence type="ECO:0000256" key="7">
    <source>
        <dbReference type="ARBA" id="ARBA00023157"/>
    </source>
</evidence>
<dbReference type="Pfam" id="PF02983">
    <property type="entry name" value="Pro_Al_protease"/>
    <property type="match status" value="1"/>
</dbReference>
<evidence type="ECO:0000256" key="4">
    <source>
        <dbReference type="ARBA" id="ARBA00022801"/>
    </source>
</evidence>
<dbReference type="Proteomes" id="UP000552097">
    <property type="component" value="Unassembled WGS sequence"/>
</dbReference>